<evidence type="ECO:0000256" key="1">
    <source>
        <dbReference type="ARBA" id="ARBA00022630"/>
    </source>
</evidence>
<evidence type="ECO:0000313" key="6">
    <source>
        <dbReference type="Proteomes" id="UP000824044"/>
    </source>
</evidence>
<evidence type="ECO:0000256" key="2">
    <source>
        <dbReference type="ARBA" id="ARBA00022643"/>
    </source>
</evidence>
<dbReference type="Proteomes" id="UP000824044">
    <property type="component" value="Unassembled WGS sequence"/>
</dbReference>
<dbReference type="Gene3D" id="3.40.109.10">
    <property type="entry name" value="NADH Oxidase"/>
    <property type="match status" value="1"/>
</dbReference>
<evidence type="ECO:0000259" key="4">
    <source>
        <dbReference type="Pfam" id="PF00881"/>
    </source>
</evidence>
<organism evidence="5 6">
    <name type="scientific">Candidatus Gallimonas intestinigallinarum</name>
    <dbReference type="NCBI Taxonomy" id="2838604"/>
    <lineage>
        <taxon>Bacteria</taxon>
        <taxon>Bacillati</taxon>
        <taxon>Bacillota</taxon>
        <taxon>Clostridia</taxon>
        <taxon>Candidatus Gallimonas</taxon>
    </lineage>
</organism>
<dbReference type="PANTHER" id="PTHR23026">
    <property type="entry name" value="NADPH NITROREDUCTASE"/>
    <property type="match status" value="1"/>
</dbReference>
<dbReference type="CDD" id="cd02062">
    <property type="entry name" value="Nitro_FMN_reductase"/>
    <property type="match status" value="1"/>
</dbReference>
<protein>
    <submittedName>
        <fullName evidence="5">Nitroreductase family protein</fullName>
    </submittedName>
</protein>
<dbReference type="GO" id="GO:0016491">
    <property type="term" value="F:oxidoreductase activity"/>
    <property type="evidence" value="ECO:0007669"/>
    <property type="project" value="UniProtKB-KW"/>
</dbReference>
<dbReference type="PANTHER" id="PTHR23026:SF90">
    <property type="entry name" value="IODOTYROSINE DEIODINASE 1"/>
    <property type="match status" value="1"/>
</dbReference>
<reference evidence="5" key="1">
    <citation type="journal article" date="2021" name="PeerJ">
        <title>Extensive microbial diversity within the chicken gut microbiome revealed by metagenomics and culture.</title>
        <authorList>
            <person name="Gilroy R."/>
            <person name="Ravi A."/>
            <person name="Getino M."/>
            <person name="Pursley I."/>
            <person name="Horton D.L."/>
            <person name="Alikhan N.F."/>
            <person name="Baker D."/>
            <person name="Gharbi K."/>
            <person name="Hall N."/>
            <person name="Watson M."/>
            <person name="Adriaenssens E.M."/>
            <person name="Foster-Nyarko E."/>
            <person name="Jarju S."/>
            <person name="Secka A."/>
            <person name="Antonio M."/>
            <person name="Oren A."/>
            <person name="Chaudhuri R.R."/>
            <person name="La Ragione R."/>
            <person name="Hildebrand F."/>
            <person name="Pallen M.J."/>
        </authorList>
    </citation>
    <scope>NUCLEOTIDE SEQUENCE</scope>
    <source>
        <strain evidence="5">CHK33-5263</strain>
    </source>
</reference>
<evidence type="ECO:0000256" key="3">
    <source>
        <dbReference type="ARBA" id="ARBA00023002"/>
    </source>
</evidence>
<reference evidence="5" key="2">
    <citation type="submission" date="2021-04" db="EMBL/GenBank/DDBJ databases">
        <authorList>
            <person name="Gilroy R."/>
        </authorList>
    </citation>
    <scope>NUCLEOTIDE SEQUENCE</scope>
    <source>
        <strain evidence="5">CHK33-5263</strain>
    </source>
</reference>
<evidence type="ECO:0000313" key="5">
    <source>
        <dbReference type="EMBL" id="HIZ24357.1"/>
    </source>
</evidence>
<gene>
    <name evidence="5" type="ORF">H9812_02630</name>
</gene>
<name>A0A9D2DW39_9FIRM</name>
<dbReference type="SUPFAM" id="SSF55469">
    <property type="entry name" value="FMN-dependent nitroreductase-like"/>
    <property type="match status" value="1"/>
</dbReference>
<proteinExistence type="predicted"/>
<dbReference type="EMBL" id="DXBS01000054">
    <property type="protein sequence ID" value="HIZ24357.1"/>
    <property type="molecule type" value="Genomic_DNA"/>
</dbReference>
<accession>A0A9D2DW39</accession>
<dbReference type="InterPro" id="IPR029479">
    <property type="entry name" value="Nitroreductase"/>
</dbReference>
<comment type="caution">
    <text evidence="5">The sequence shown here is derived from an EMBL/GenBank/DDBJ whole genome shotgun (WGS) entry which is preliminary data.</text>
</comment>
<dbReference type="AlphaFoldDB" id="A0A9D2DW39"/>
<sequence length="174" mass="18645">MQFTDVLKTRVSTRSFDSRPVPDGAVKSIVDAALYAPVGMHRYETLHLTVIKNPYILDYLRTLAVKATGDEKADPLHGAPVLIVVSTSLKGEIGALNASCLIENMLLAATDLGLANLYVRGIIADAAKDADFLSLAKIPAGFTPVASVAVGYALSPTEPREIPKNDVTKVDYLY</sequence>
<feature type="domain" description="Nitroreductase" evidence="4">
    <location>
        <begin position="7"/>
        <end position="152"/>
    </location>
</feature>
<dbReference type="Pfam" id="PF00881">
    <property type="entry name" value="Nitroreductase"/>
    <property type="match status" value="1"/>
</dbReference>
<dbReference type="InterPro" id="IPR000415">
    <property type="entry name" value="Nitroreductase-like"/>
</dbReference>
<keyword evidence="2" id="KW-0288">FMN</keyword>
<dbReference type="InterPro" id="IPR050627">
    <property type="entry name" value="Nitroreductase/BluB"/>
</dbReference>
<keyword evidence="1" id="KW-0285">Flavoprotein</keyword>
<keyword evidence="3" id="KW-0560">Oxidoreductase</keyword>